<proteinExistence type="predicted"/>
<dbReference type="AlphaFoldDB" id="A0A2V3PL51"/>
<accession>A0A2V3PL51</accession>
<name>A0A2V3PL51_9BACT</name>
<evidence type="ECO:0000313" key="2">
    <source>
        <dbReference type="Proteomes" id="UP000247973"/>
    </source>
</evidence>
<sequence>MMVRMNQVLNSNELLALTEITGGKKLIIIADCHPDYPIEL</sequence>
<keyword evidence="2" id="KW-1185">Reference proteome</keyword>
<gene>
    <name evidence="1" type="ORF">CLV62_1379</name>
</gene>
<dbReference type="Proteomes" id="UP000247973">
    <property type="component" value="Unassembled WGS sequence"/>
</dbReference>
<dbReference type="EMBL" id="QICL01000037">
    <property type="protein sequence ID" value="PXV59343.1"/>
    <property type="molecule type" value="Genomic_DNA"/>
</dbReference>
<organism evidence="1 2">
    <name type="scientific">Dysgonomonas alginatilytica</name>
    <dbReference type="NCBI Taxonomy" id="1605892"/>
    <lineage>
        <taxon>Bacteria</taxon>
        <taxon>Pseudomonadati</taxon>
        <taxon>Bacteroidota</taxon>
        <taxon>Bacteroidia</taxon>
        <taxon>Bacteroidales</taxon>
        <taxon>Dysgonomonadaceae</taxon>
        <taxon>Dysgonomonas</taxon>
    </lineage>
</organism>
<comment type="caution">
    <text evidence="1">The sequence shown here is derived from an EMBL/GenBank/DDBJ whole genome shotgun (WGS) entry which is preliminary data.</text>
</comment>
<evidence type="ECO:0000313" key="1">
    <source>
        <dbReference type="EMBL" id="PXV59343.1"/>
    </source>
</evidence>
<protein>
    <submittedName>
        <fullName evidence="1">Uncharacterized protein</fullName>
    </submittedName>
</protein>
<reference evidence="1 2" key="1">
    <citation type="submission" date="2018-03" db="EMBL/GenBank/DDBJ databases">
        <title>Genomic Encyclopedia of Archaeal and Bacterial Type Strains, Phase II (KMG-II): from individual species to whole genera.</title>
        <authorList>
            <person name="Goeker M."/>
        </authorList>
    </citation>
    <scope>NUCLEOTIDE SEQUENCE [LARGE SCALE GENOMIC DNA]</scope>
    <source>
        <strain evidence="1 2">DSM 100214</strain>
    </source>
</reference>